<sequence length="265" mass="28618">MLSSIFLAGLLTASTFAFPFEIPAAIQARGDQKYCDADVMNADPPNEYCYQFCDFKTVRRVSEKPVQVSERSHCTGGPAGGCPIAILDQATIEVSSTETHGTSDTTTVNAGISFFGANLGVSFAHSVESSHASTHGTSTSTASTNTLYIPEGKEGHVVFFAYYEEHCGISAAIRKANLQDDKDFDCNPDYNLLISHDANVDSIKGMQYNWDGIHPGDIYNYVDACIRLPMTTVNGHAKGQYQVCDSDNTDNACKECLGCDAEEDA</sequence>
<reference evidence="2 3" key="1">
    <citation type="submission" date="2016-03" db="EMBL/GenBank/DDBJ databases">
        <title>Comparative genomics of Pseudogymnoascus destructans, the fungus causing white-nose syndrome of bats.</title>
        <authorList>
            <person name="Palmer J.M."/>
            <person name="Drees K.P."/>
            <person name="Foster J.T."/>
            <person name="Lindner D.L."/>
        </authorList>
    </citation>
    <scope>NUCLEOTIDE SEQUENCE [LARGE SCALE GENOMIC DNA]</scope>
    <source>
        <strain evidence="2 3">UAMH 10579</strain>
    </source>
</reference>
<evidence type="ECO:0000256" key="1">
    <source>
        <dbReference type="SAM" id="SignalP"/>
    </source>
</evidence>
<dbReference type="EMBL" id="KV460232">
    <property type="protein sequence ID" value="OBT95901.1"/>
    <property type="molecule type" value="Genomic_DNA"/>
</dbReference>
<accession>A0A1B8GJ89</accession>
<reference evidence="3" key="2">
    <citation type="journal article" date="2018" name="Nat. Commun.">
        <title>Extreme sensitivity to ultraviolet light in the fungal pathogen causing white-nose syndrome of bats.</title>
        <authorList>
            <person name="Palmer J.M."/>
            <person name="Drees K.P."/>
            <person name="Foster J.T."/>
            <person name="Lindner D.L."/>
        </authorList>
    </citation>
    <scope>NUCLEOTIDE SEQUENCE [LARGE SCALE GENOMIC DNA]</scope>
    <source>
        <strain evidence="3">UAMH 10579</strain>
    </source>
</reference>
<feature type="signal peptide" evidence="1">
    <location>
        <begin position="1"/>
        <end position="17"/>
    </location>
</feature>
<keyword evidence="1" id="KW-0732">Signal</keyword>
<name>A0A1B8GJ89_9PEZI</name>
<protein>
    <submittedName>
        <fullName evidence="2">Uncharacterized protein</fullName>
    </submittedName>
</protein>
<gene>
    <name evidence="2" type="ORF">VE01_06056</name>
</gene>
<dbReference type="Proteomes" id="UP000091956">
    <property type="component" value="Unassembled WGS sequence"/>
</dbReference>
<organism evidence="2 3">
    <name type="scientific">Pseudogymnoascus verrucosus</name>
    <dbReference type="NCBI Taxonomy" id="342668"/>
    <lineage>
        <taxon>Eukaryota</taxon>
        <taxon>Fungi</taxon>
        <taxon>Dikarya</taxon>
        <taxon>Ascomycota</taxon>
        <taxon>Pezizomycotina</taxon>
        <taxon>Leotiomycetes</taxon>
        <taxon>Thelebolales</taxon>
        <taxon>Thelebolaceae</taxon>
        <taxon>Pseudogymnoascus</taxon>
    </lineage>
</organism>
<dbReference type="GeneID" id="28839442"/>
<dbReference type="AlphaFoldDB" id="A0A1B8GJ89"/>
<proteinExistence type="predicted"/>
<keyword evidence="3" id="KW-1185">Reference proteome</keyword>
<dbReference type="OrthoDB" id="3437767at2759"/>
<evidence type="ECO:0000313" key="3">
    <source>
        <dbReference type="Proteomes" id="UP000091956"/>
    </source>
</evidence>
<dbReference type="RefSeq" id="XP_018129634.1">
    <property type="nucleotide sequence ID" value="XM_018275512.2"/>
</dbReference>
<evidence type="ECO:0000313" key="2">
    <source>
        <dbReference type="EMBL" id="OBT95901.1"/>
    </source>
</evidence>
<feature type="chain" id="PRO_5008608640" evidence="1">
    <location>
        <begin position="18"/>
        <end position="265"/>
    </location>
</feature>